<feature type="region of interest" description="Disordered" evidence="1">
    <location>
        <begin position="541"/>
        <end position="581"/>
    </location>
</feature>
<dbReference type="PANTHER" id="PTHR33240:SF15">
    <property type="entry name" value="GAG-PRO-LIKE PROTEIN"/>
    <property type="match status" value="1"/>
</dbReference>
<dbReference type="Proteomes" id="UP001153555">
    <property type="component" value="Unassembled WGS sequence"/>
</dbReference>
<evidence type="ECO:0000313" key="3">
    <source>
        <dbReference type="EMBL" id="CAA0810631.1"/>
    </source>
</evidence>
<protein>
    <recommendedName>
        <fullName evidence="2">Retrotransposon gag domain-containing protein</fullName>
    </recommendedName>
</protein>
<name>A0A9N7MHT1_STRHE</name>
<keyword evidence="4" id="KW-1185">Reference proteome</keyword>
<evidence type="ECO:0000256" key="1">
    <source>
        <dbReference type="SAM" id="MobiDB-lite"/>
    </source>
</evidence>
<accession>A0A9N7MHT1</accession>
<proteinExistence type="predicted"/>
<organism evidence="3 4">
    <name type="scientific">Striga hermonthica</name>
    <name type="common">Purple witchweed</name>
    <name type="synonym">Buchnera hermonthica</name>
    <dbReference type="NCBI Taxonomy" id="68872"/>
    <lineage>
        <taxon>Eukaryota</taxon>
        <taxon>Viridiplantae</taxon>
        <taxon>Streptophyta</taxon>
        <taxon>Embryophyta</taxon>
        <taxon>Tracheophyta</taxon>
        <taxon>Spermatophyta</taxon>
        <taxon>Magnoliopsida</taxon>
        <taxon>eudicotyledons</taxon>
        <taxon>Gunneridae</taxon>
        <taxon>Pentapetalae</taxon>
        <taxon>asterids</taxon>
        <taxon>lamiids</taxon>
        <taxon>Lamiales</taxon>
        <taxon>Orobanchaceae</taxon>
        <taxon>Buchnereae</taxon>
        <taxon>Striga</taxon>
    </lineage>
</organism>
<dbReference type="EMBL" id="CACSLK010006441">
    <property type="protein sequence ID" value="CAA0810631.1"/>
    <property type="molecule type" value="Genomic_DNA"/>
</dbReference>
<evidence type="ECO:0000259" key="2">
    <source>
        <dbReference type="Pfam" id="PF03732"/>
    </source>
</evidence>
<feature type="domain" description="Retrotransposon gag" evidence="2">
    <location>
        <begin position="112"/>
        <end position="193"/>
    </location>
</feature>
<evidence type="ECO:0000313" key="4">
    <source>
        <dbReference type="Proteomes" id="UP001153555"/>
    </source>
</evidence>
<reference evidence="3" key="1">
    <citation type="submission" date="2019-12" db="EMBL/GenBank/DDBJ databases">
        <authorList>
            <person name="Scholes J."/>
        </authorList>
    </citation>
    <scope>NUCLEOTIDE SEQUENCE</scope>
</reference>
<feature type="compositionally biased region" description="Basic and acidic residues" evidence="1">
    <location>
        <begin position="301"/>
        <end position="331"/>
    </location>
</feature>
<dbReference type="InterPro" id="IPR021109">
    <property type="entry name" value="Peptidase_aspartic_dom_sf"/>
</dbReference>
<feature type="region of interest" description="Disordered" evidence="1">
    <location>
        <begin position="295"/>
        <end position="343"/>
    </location>
</feature>
<feature type="non-terminal residue" evidence="3">
    <location>
        <position position="1"/>
    </location>
</feature>
<dbReference type="Gene3D" id="2.40.70.10">
    <property type="entry name" value="Acid Proteases"/>
    <property type="match status" value="1"/>
</dbReference>
<dbReference type="PANTHER" id="PTHR33240">
    <property type="entry name" value="OS08G0508500 PROTEIN"/>
    <property type="match status" value="1"/>
</dbReference>
<sequence>HTSHGTTALTTVVKNQDENVSSYGDGGGVRDCAMERMAKQLRQLHDKVEGRPERRARGHPFSREILVAPLLNNFRETNLVYDGSSDPSRHVRTFENMVALHGYYDSVCCRAFLSTLRMRALDWFHKLSPESIADFGDFASKLTNQYSSVLAHEKTYLTLMAMKQGENESLKKYVARYNQTCLEVHSASDEKTMRDDRWQGRSLLFERQRYHNFTPLRKDMTEVLEAMEQKMPREDVTWPKTRFTGPTRPRSDIYCRFHRDYGHTTENCRRLKDEIERLIRAGHLKEFVYHDRVKGKGRRRCREDSKERSDRDEEGGDRDGREKRFRRDGEKGGQGGETLTKRGTIYMILGGPTNGDSNNARKGHARAMKKKREEVGITGHMPVISFKAEDAEGVVLPHNDALVITAEVAGFDVKRVFIDTESSADVMFYVCFVQINKELSMELKPVATTLYGFNRGEVMPMGEISLLVALGSGVTRKVRMVRFVVVDAESSYNIIMGRTILNAFQAVVSMYHMTIKYPVGENVGEIAGDQPTSRRFYQTTVSNNKQLARRKAKPKEEEVAQLGGSRSNEDRLRIEKGKEKV</sequence>
<feature type="non-terminal residue" evidence="3">
    <location>
        <position position="581"/>
    </location>
</feature>
<gene>
    <name evidence="3" type="ORF">SHERM_12179</name>
</gene>
<dbReference type="AlphaFoldDB" id="A0A9N7MHT1"/>
<dbReference type="InterPro" id="IPR005162">
    <property type="entry name" value="Retrotrans_gag_dom"/>
</dbReference>
<dbReference type="OrthoDB" id="913711at2759"/>
<feature type="compositionally biased region" description="Basic and acidic residues" evidence="1">
    <location>
        <begin position="567"/>
        <end position="581"/>
    </location>
</feature>
<comment type="caution">
    <text evidence="3">The sequence shown here is derived from an EMBL/GenBank/DDBJ whole genome shotgun (WGS) entry which is preliminary data.</text>
</comment>
<dbReference type="Pfam" id="PF03732">
    <property type="entry name" value="Retrotrans_gag"/>
    <property type="match status" value="1"/>
</dbReference>